<evidence type="ECO:0000256" key="3">
    <source>
        <dbReference type="PROSITE-ProRule" id="PRU00169"/>
    </source>
</evidence>
<proteinExistence type="predicted"/>
<dbReference type="AlphaFoldDB" id="A0A7X4H5T5"/>
<comment type="caution">
    <text evidence="6">The sequence shown here is derived from an EMBL/GenBank/DDBJ whole genome shotgun (WGS) entry which is preliminary data.</text>
</comment>
<dbReference type="InterPro" id="IPR001789">
    <property type="entry name" value="Sig_transdc_resp-reg_receiver"/>
</dbReference>
<accession>A0A7X4H5T5</accession>
<dbReference type="Proteomes" id="UP000469734">
    <property type="component" value="Unassembled WGS sequence"/>
</dbReference>
<keyword evidence="1 3" id="KW-0597">Phosphoprotein</keyword>
<dbReference type="SUPFAM" id="SSF52172">
    <property type="entry name" value="CheY-like"/>
    <property type="match status" value="1"/>
</dbReference>
<gene>
    <name evidence="6" type="ORF">GTP56_23195</name>
</gene>
<dbReference type="Pfam" id="PF00072">
    <property type="entry name" value="Response_reg"/>
    <property type="match status" value="1"/>
</dbReference>
<evidence type="ECO:0000313" key="6">
    <source>
        <dbReference type="EMBL" id="MYM75079.1"/>
    </source>
</evidence>
<evidence type="ECO:0000259" key="5">
    <source>
        <dbReference type="PROSITE" id="PS50110"/>
    </source>
</evidence>
<dbReference type="GO" id="GO:0003677">
    <property type="term" value="F:DNA binding"/>
    <property type="evidence" value="ECO:0007669"/>
    <property type="project" value="UniProtKB-KW"/>
</dbReference>
<feature type="modified residue" description="4-aspartylphosphate" evidence="3">
    <location>
        <position position="62"/>
    </location>
</feature>
<dbReference type="InterPro" id="IPR039420">
    <property type="entry name" value="WalR-like"/>
</dbReference>
<dbReference type="CDD" id="cd17535">
    <property type="entry name" value="REC_NarL-like"/>
    <property type="match status" value="1"/>
</dbReference>
<feature type="domain" description="HTH luxR-type" evidence="4">
    <location>
        <begin position="153"/>
        <end position="220"/>
    </location>
</feature>
<dbReference type="InterPro" id="IPR011006">
    <property type="entry name" value="CheY-like_superfamily"/>
</dbReference>
<dbReference type="CDD" id="cd06170">
    <property type="entry name" value="LuxR_C_like"/>
    <property type="match status" value="1"/>
</dbReference>
<evidence type="ECO:0000256" key="2">
    <source>
        <dbReference type="ARBA" id="ARBA00023125"/>
    </source>
</evidence>
<reference evidence="6 7" key="1">
    <citation type="submission" date="2019-12" db="EMBL/GenBank/DDBJ databases">
        <title>Novel species isolated from a subtropical stream in China.</title>
        <authorList>
            <person name="Lu H."/>
        </authorList>
    </citation>
    <scope>NUCLEOTIDE SEQUENCE [LARGE SCALE GENOMIC DNA]</scope>
    <source>
        <strain evidence="6 7">FT134W</strain>
    </source>
</reference>
<dbReference type="Gene3D" id="3.40.50.2300">
    <property type="match status" value="1"/>
</dbReference>
<feature type="domain" description="Response regulatory" evidence="5">
    <location>
        <begin position="10"/>
        <end position="126"/>
    </location>
</feature>
<protein>
    <submittedName>
        <fullName evidence="6">Response regulator</fullName>
    </submittedName>
</protein>
<dbReference type="RefSeq" id="WP_161051859.1">
    <property type="nucleotide sequence ID" value="NZ_WWCR01000032.1"/>
</dbReference>
<dbReference type="PANTHER" id="PTHR43214">
    <property type="entry name" value="TWO-COMPONENT RESPONSE REGULATOR"/>
    <property type="match status" value="1"/>
</dbReference>
<dbReference type="InterPro" id="IPR000792">
    <property type="entry name" value="Tscrpt_reg_LuxR_C"/>
</dbReference>
<dbReference type="GO" id="GO:0006355">
    <property type="term" value="P:regulation of DNA-templated transcription"/>
    <property type="evidence" value="ECO:0007669"/>
    <property type="project" value="InterPro"/>
</dbReference>
<dbReference type="InterPro" id="IPR016032">
    <property type="entry name" value="Sig_transdc_resp-reg_C-effctor"/>
</dbReference>
<evidence type="ECO:0000259" key="4">
    <source>
        <dbReference type="PROSITE" id="PS50043"/>
    </source>
</evidence>
<keyword evidence="2" id="KW-0238">DNA-binding</keyword>
<dbReference type="SUPFAM" id="SSF46894">
    <property type="entry name" value="C-terminal effector domain of the bipartite response regulators"/>
    <property type="match status" value="1"/>
</dbReference>
<dbReference type="PANTHER" id="PTHR43214:SF38">
    <property type="entry name" value="NITRATE_NITRITE RESPONSE REGULATOR PROTEIN NARL"/>
    <property type="match status" value="1"/>
</dbReference>
<dbReference type="Pfam" id="PF00196">
    <property type="entry name" value="GerE"/>
    <property type="match status" value="1"/>
</dbReference>
<evidence type="ECO:0000313" key="7">
    <source>
        <dbReference type="Proteomes" id="UP000469734"/>
    </source>
</evidence>
<dbReference type="SMART" id="SM00421">
    <property type="entry name" value="HTH_LUXR"/>
    <property type="match status" value="1"/>
</dbReference>
<dbReference type="GO" id="GO:0000160">
    <property type="term" value="P:phosphorelay signal transduction system"/>
    <property type="evidence" value="ECO:0007669"/>
    <property type="project" value="InterPro"/>
</dbReference>
<dbReference type="PROSITE" id="PS50110">
    <property type="entry name" value="RESPONSE_REGULATORY"/>
    <property type="match status" value="1"/>
</dbReference>
<organism evidence="6 7">
    <name type="scientific">Duganella margarita</name>
    <dbReference type="NCBI Taxonomy" id="2692170"/>
    <lineage>
        <taxon>Bacteria</taxon>
        <taxon>Pseudomonadati</taxon>
        <taxon>Pseudomonadota</taxon>
        <taxon>Betaproteobacteria</taxon>
        <taxon>Burkholderiales</taxon>
        <taxon>Oxalobacteraceae</taxon>
        <taxon>Telluria group</taxon>
        <taxon>Duganella</taxon>
    </lineage>
</organism>
<evidence type="ECO:0000256" key="1">
    <source>
        <dbReference type="ARBA" id="ARBA00022553"/>
    </source>
</evidence>
<name>A0A7X4H5T5_9BURK</name>
<dbReference type="EMBL" id="WWCR01000032">
    <property type="protein sequence ID" value="MYM75079.1"/>
    <property type="molecule type" value="Genomic_DNA"/>
</dbReference>
<dbReference type="InterPro" id="IPR058245">
    <property type="entry name" value="NreC/VraR/RcsB-like_REC"/>
</dbReference>
<dbReference type="SMART" id="SM00448">
    <property type="entry name" value="REC"/>
    <property type="match status" value="1"/>
</dbReference>
<sequence length="226" mass="24232">MSNPDNTPIRILLVDDHKTMLWGLEKLIEGAGAALAVAGTAHNNDSALREAARLRPDLIVLDLDLEGRSSIEILPQLLQDSGARVLILSGNRDQALLSQAVKLGARGVVGKEASAEVVIEAIHKVHRGELFLDPALMSALLGQLMAPAKADPDAARIATLTPKERKIIAVVVEGNGAPNKVLAAKLFIAEPTLRNNLTTIYQKLGVSNRLELYVFATRHGLDQPQS</sequence>
<dbReference type="PROSITE" id="PS50043">
    <property type="entry name" value="HTH_LUXR_2"/>
    <property type="match status" value="1"/>
</dbReference>